<dbReference type="NCBIfam" id="NF038076">
    <property type="entry name" value="fam_STM4015"/>
    <property type="match status" value="1"/>
</dbReference>
<dbReference type="Gene3D" id="3.80.10.10">
    <property type="entry name" value="Ribonuclease Inhibitor"/>
    <property type="match status" value="1"/>
</dbReference>
<name>A0ABU7KNU1_9ACTN</name>
<reference evidence="2 3" key="1">
    <citation type="submission" date="2023-07" db="EMBL/GenBank/DDBJ databases">
        <authorList>
            <person name="Girao M."/>
            <person name="Carvalho M.F."/>
        </authorList>
    </citation>
    <scope>NUCLEOTIDE SEQUENCE [LARGE SCALE GENOMIC DNA]</scope>
    <source>
        <strain evidence="2 3">66/93</strain>
    </source>
</reference>
<organism evidence="2 3">
    <name type="scientific">Nocardiopsis tropica</name>
    <dbReference type="NCBI Taxonomy" id="109330"/>
    <lineage>
        <taxon>Bacteria</taxon>
        <taxon>Bacillati</taxon>
        <taxon>Actinomycetota</taxon>
        <taxon>Actinomycetes</taxon>
        <taxon>Streptosporangiales</taxon>
        <taxon>Nocardiopsidaceae</taxon>
        <taxon>Nocardiopsis</taxon>
    </lineage>
</organism>
<feature type="region of interest" description="Disordered" evidence="1">
    <location>
        <begin position="312"/>
        <end position="333"/>
    </location>
</feature>
<dbReference type="SUPFAM" id="SSF52047">
    <property type="entry name" value="RNI-like"/>
    <property type="match status" value="1"/>
</dbReference>
<dbReference type="RefSeq" id="WP_330158118.1">
    <property type="nucleotide sequence ID" value="NZ_BAAAJA010000011.1"/>
</dbReference>
<gene>
    <name evidence="2" type="ORF">Q8A49_10610</name>
</gene>
<dbReference type="InterPro" id="IPR047722">
    <property type="entry name" value="STM4015-like"/>
</dbReference>
<protein>
    <submittedName>
        <fullName evidence="2">STM4015 family protein</fullName>
    </submittedName>
</protein>
<evidence type="ECO:0000313" key="2">
    <source>
        <dbReference type="EMBL" id="MEE2050944.1"/>
    </source>
</evidence>
<dbReference type="EMBL" id="JAUUCC010000022">
    <property type="protein sequence ID" value="MEE2050944.1"/>
    <property type="molecule type" value="Genomic_DNA"/>
</dbReference>
<evidence type="ECO:0000313" key="3">
    <source>
        <dbReference type="Proteomes" id="UP001348641"/>
    </source>
</evidence>
<proteinExistence type="predicted"/>
<evidence type="ECO:0000256" key="1">
    <source>
        <dbReference type="SAM" id="MobiDB-lite"/>
    </source>
</evidence>
<comment type="caution">
    <text evidence="2">The sequence shown here is derived from an EMBL/GenBank/DDBJ whole genome shotgun (WGS) entry which is preliminary data.</text>
</comment>
<dbReference type="InterPro" id="IPR032675">
    <property type="entry name" value="LRR_dom_sf"/>
</dbReference>
<sequence>MVFSHHLSEFAGLPVVRYRSAAAFESASSVPPPELLAALADPGSVAWRLDDVNEQESDSDISPLGYYRRFAEAVDQDRVAAIVLGDVCNAFVSEGNSDLAESLVEVAPRLSGLRSLFYGDVTFDECELSWIQHEDMSFLLSAFPQLTEFAVRGTGVLSLHVPRHDSLRRLTLQGGGLPGELAREVASSGYPELEHLELWLGVPEYGGDTSPGDLAPVLGGEAFPRLRSLGLCNAQDVDGWITVLAEAPLTRRLHTLDLSRGTLTDEGGRALAEASPAFAHLDRLNLRHHFLSEEMGRRIREALPGVEIDLSEPREPRAAPSGDGVRYYTAVSE</sequence>
<dbReference type="Proteomes" id="UP001348641">
    <property type="component" value="Unassembled WGS sequence"/>
</dbReference>
<accession>A0ABU7KNU1</accession>